<dbReference type="Proteomes" id="UP000242917">
    <property type="component" value="Chromosome II"/>
</dbReference>
<sequence length="146" mass="16587">MKPGAGGGFEYKSKTDQSTEQYQHVFRRFDDLIETKPGEVVFVDSLTDFVPVIWKFFEPGDLYFSAQTICYIVAESNSILIAAGDADFISAQRQGLLERSFEAVLDFGWFGEGLRQRRTLTVSNFDLVIDRDRFVISEIETIPPGR</sequence>
<evidence type="ECO:0000313" key="2">
    <source>
        <dbReference type="Proteomes" id="UP000242917"/>
    </source>
</evidence>
<protein>
    <submittedName>
        <fullName evidence="1">Uncharacterized protein</fullName>
    </submittedName>
</protein>
<dbReference type="KEGG" id="hta:BVU17_17345"/>
<proteinExistence type="predicted"/>
<dbReference type="AlphaFoldDB" id="A0A2H5A3L0"/>
<gene>
    <name evidence="1" type="ORF">BVU17_17345</name>
</gene>
<organism evidence="1 2">
    <name type="scientific">Haloarcula taiwanensis</name>
    <dbReference type="NCBI Taxonomy" id="1932004"/>
    <lineage>
        <taxon>Archaea</taxon>
        <taxon>Methanobacteriati</taxon>
        <taxon>Methanobacteriota</taxon>
        <taxon>Stenosarchaea group</taxon>
        <taxon>Halobacteria</taxon>
        <taxon>Halobacteriales</taxon>
        <taxon>Haloarculaceae</taxon>
        <taxon>Haloarcula</taxon>
    </lineage>
</organism>
<dbReference type="OrthoDB" id="379962at2157"/>
<reference evidence="1 2" key="1">
    <citation type="submission" date="2017-01" db="EMBL/GenBank/DDBJ databases">
        <title>A Red Light-Sensitive Sensory Rhodopsin I From Haloarcula taiwanensis, A New Haloarchaeon Isolated From Taiwan.</title>
        <authorList>
            <person name="Yang C.-S."/>
            <person name="Han Y.-A."/>
            <person name="Chen P.-C."/>
            <person name="Ng W.V."/>
            <person name="Chen T.-W."/>
        </authorList>
    </citation>
    <scope>NUCLEOTIDE SEQUENCE [LARGE SCALE GENOMIC DNA]</scope>
    <source>
        <strain evidence="1 2">Taiwanensis</strain>
    </source>
</reference>
<dbReference type="EMBL" id="CP019155">
    <property type="protein sequence ID" value="AUG49328.1"/>
    <property type="molecule type" value="Genomic_DNA"/>
</dbReference>
<name>A0A2H5A3L0_9EURY</name>
<keyword evidence="2" id="KW-1185">Reference proteome</keyword>
<evidence type="ECO:0000313" key="1">
    <source>
        <dbReference type="EMBL" id="AUG49328.1"/>
    </source>
</evidence>
<accession>A0A2H5A3L0</accession>